<feature type="compositionally biased region" description="Low complexity" evidence="1">
    <location>
        <begin position="176"/>
        <end position="187"/>
    </location>
</feature>
<protein>
    <submittedName>
        <fullName evidence="2">Uncharacterized protein</fullName>
    </submittedName>
</protein>
<name>A0A7C8MNE3_9PEZI</name>
<feature type="compositionally biased region" description="Basic and acidic residues" evidence="1">
    <location>
        <begin position="257"/>
        <end position="266"/>
    </location>
</feature>
<evidence type="ECO:0000313" key="3">
    <source>
        <dbReference type="Proteomes" id="UP000481858"/>
    </source>
</evidence>
<feature type="region of interest" description="Disordered" evidence="1">
    <location>
        <begin position="242"/>
        <end position="266"/>
    </location>
</feature>
<dbReference type="InParanoid" id="A0A7C8MNE3"/>
<dbReference type="EMBL" id="WUBL01000088">
    <property type="protein sequence ID" value="KAF2966468.1"/>
    <property type="molecule type" value="Genomic_DNA"/>
</dbReference>
<accession>A0A7C8MNE3</accession>
<feature type="region of interest" description="Disordered" evidence="1">
    <location>
        <begin position="83"/>
        <end position="116"/>
    </location>
</feature>
<organism evidence="2 3">
    <name type="scientific">Xylaria multiplex</name>
    <dbReference type="NCBI Taxonomy" id="323545"/>
    <lineage>
        <taxon>Eukaryota</taxon>
        <taxon>Fungi</taxon>
        <taxon>Dikarya</taxon>
        <taxon>Ascomycota</taxon>
        <taxon>Pezizomycotina</taxon>
        <taxon>Sordariomycetes</taxon>
        <taxon>Xylariomycetidae</taxon>
        <taxon>Xylariales</taxon>
        <taxon>Xylariaceae</taxon>
        <taxon>Xylaria</taxon>
    </lineage>
</organism>
<dbReference type="OrthoDB" id="5403747at2759"/>
<keyword evidence="3" id="KW-1185">Reference proteome</keyword>
<comment type="caution">
    <text evidence="2">The sequence shown here is derived from an EMBL/GenBank/DDBJ whole genome shotgun (WGS) entry which is preliminary data.</text>
</comment>
<dbReference type="AlphaFoldDB" id="A0A7C8MNE3"/>
<reference evidence="2 3" key="1">
    <citation type="submission" date="2019-12" db="EMBL/GenBank/DDBJ databases">
        <title>Draft genome sequence of the ascomycete Xylaria multiplex DSM 110363.</title>
        <authorList>
            <person name="Buettner E."/>
            <person name="Kellner H."/>
        </authorList>
    </citation>
    <scope>NUCLEOTIDE SEQUENCE [LARGE SCALE GENOMIC DNA]</scope>
    <source>
        <strain evidence="2 3">DSM 110363</strain>
    </source>
</reference>
<feature type="region of interest" description="Disordered" evidence="1">
    <location>
        <begin position="172"/>
        <end position="194"/>
    </location>
</feature>
<gene>
    <name evidence="2" type="ORF">GQX73_g7110</name>
</gene>
<evidence type="ECO:0000313" key="2">
    <source>
        <dbReference type="EMBL" id="KAF2966468.1"/>
    </source>
</evidence>
<dbReference type="Proteomes" id="UP000481858">
    <property type="component" value="Unassembled WGS sequence"/>
</dbReference>
<evidence type="ECO:0000256" key="1">
    <source>
        <dbReference type="SAM" id="MobiDB-lite"/>
    </source>
</evidence>
<proteinExistence type="predicted"/>
<sequence>MLGEQKRRGSGYTVNADITTHESEILFRALSCLKGVSQKGEAIIDYNKLANCTGYGDTRSMRSTWRRIKKKLEKNASNEVLCNDIHQLPKNSEGENTESGNSKTHNVDSGEKDGTGARQFTAEIIDEDKLVELMRQGIFEAGNKQLFTNLEGSGGTQGSGNRNEGLANIAEESVQNSGSSAGTNSSNPPLFTKEEVGRSEDGLGACEIPDDFTGNNPFADEKPVYPNFFEDAMIFYGRQDKKSVANANQDESVCDGNDEKGKGKEM</sequence>
<feature type="compositionally biased region" description="Basic and acidic residues" evidence="1">
    <location>
        <begin position="105"/>
        <end position="115"/>
    </location>
</feature>